<dbReference type="FunFam" id="1.20.1250.20:FF:000003">
    <property type="entry name" value="Solute carrier family 17 member 3"/>
    <property type="match status" value="1"/>
</dbReference>
<feature type="transmembrane region" description="Helical" evidence="7">
    <location>
        <begin position="132"/>
        <end position="156"/>
    </location>
</feature>
<dbReference type="GO" id="GO:0006820">
    <property type="term" value="P:monoatomic anion transport"/>
    <property type="evidence" value="ECO:0007669"/>
    <property type="project" value="TreeGrafter"/>
</dbReference>
<name>A0A482WD87_ASBVE</name>
<dbReference type="InterPro" id="IPR011701">
    <property type="entry name" value="MFS"/>
</dbReference>
<dbReference type="STRING" id="1661398.A0A482WD87"/>
<protein>
    <recommendedName>
        <fullName evidence="10">Inorganic phosphate cotransporter</fullName>
    </recommendedName>
</protein>
<evidence type="ECO:0008006" key="10">
    <source>
        <dbReference type="Google" id="ProtNLM"/>
    </source>
</evidence>
<feature type="transmembrane region" description="Helical" evidence="7">
    <location>
        <begin position="198"/>
        <end position="215"/>
    </location>
</feature>
<evidence type="ECO:0000256" key="5">
    <source>
        <dbReference type="ARBA" id="ARBA00022989"/>
    </source>
</evidence>
<comment type="caution">
    <text evidence="8">The sequence shown here is derived from an EMBL/GenBank/DDBJ whole genome shotgun (WGS) entry which is preliminary data.</text>
</comment>
<gene>
    <name evidence="8" type="ORF">BDFB_000452</name>
</gene>
<reference evidence="8 9" key="1">
    <citation type="submission" date="2017-03" db="EMBL/GenBank/DDBJ databases">
        <title>Genome of the blue death feigning beetle - Asbolus verrucosus.</title>
        <authorList>
            <person name="Rider S.D."/>
        </authorList>
    </citation>
    <scope>NUCLEOTIDE SEQUENCE [LARGE SCALE GENOMIC DNA]</scope>
    <source>
        <strain evidence="8">Butters</strain>
        <tissue evidence="8">Head and leg muscle</tissue>
    </source>
</reference>
<feature type="non-terminal residue" evidence="8">
    <location>
        <position position="216"/>
    </location>
</feature>
<feature type="transmembrane region" description="Helical" evidence="7">
    <location>
        <begin position="32"/>
        <end position="50"/>
    </location>
</feature>
<evidence type="ECO:0000256" key="3">
    <source>
        <dbReference type="ARBA" id="ARBA00022692"/>
    </source>
</evidence>
<dbReference type="PANTHER" id="PTHR11662">
    <property type="entry name" value="SOLUTE CARRIER FAMILY 17"/>
    <property type="match status" value="1"/>
</dbReference>
<dbReference type="Proteomes" id="UP000292052">
    <property type="component" value="Unassembled WGS sequence"/>
</dbReference>
<dbReference type="Pfam" id="PF07690">
    <property type="entry name" value="MFS_1"/>
    <property type="match status" value="1"/>
</dbReference>
<evidence type="ECO:0000256" key="2">
    <source>
        <dbReference type="ARBA" id="ARBA00022448"/>
    </source>
</evidence>
<evidence type="ECO:0000256" key="1">
    <source>
        <dbReference type="ARBA" id="ARBA00004141"/>
    </source>
</evidence>
<comment type="subcellular location">
    <subcellularLocation>
        <location evidence="1">Membrane</location>
        <topology evidence="1">Multi-pass membrane protein</topology>
    </subcellularLocation>
</comment>
<keyword evidence="9" id="KW-1185">Reference proteome</keyword>
<dbReference type="InterPro" id="IPR050382">
    <property type="entry name" value="MFS_Na/Anion_cotransporter"/>
</dbReference>
<dbReference type="EMBL" id="QDEB01001267">
    <property type="protein sequence ID" value="RZC43202.1"/>
    <property type="molecule type" value="Genomic_DNA"/>
</dbReference>
<organism evidence="8 9">
    <name type="scientific">Asbolus verrucosus</name>
    <name type="common">Desert ironclad beetle</name>
    <dbReference type="NCBI Taxonomy" id="1661398"/>
    <lineage>
        <taxon>Eukaryota</taxon>
        <taxon>Metazoa</taxon>
        <taxon>Ecdysozoa</taxon>
        <taxon>Arthropoda</taxon>
        <taxon>Hexapoda</taxon>
        <taxon>Insecta</taxon>
        <taxon>Pterygota</taxon>
        <taxon>Neoptera</taxon>
        <taxon>Endopterygota</taxon>
        <taxon>Coleoptera</taxon>
        <taxon>Polyphaga</taxon>
        <taxon>Cucujiformia</taxon>
        <taxon>Tenebrionidae</taxon>
        <taxon>Pimeliinae</taxon>
        <taxon>Asbolus</taxon>
    </lineage>
</organism>
<keyword evidence="4" id="KW-0769">Symport</keyword>
<evidence type="ECO:0000256" key="6">
    <source>
        <dbReference type="ARBA" id="ARBA00023136"/>
    </source>
</evidence>
<feature type="transmembrane region" description="Helical" evidence="7">
    <location>
        <begin position="168"/>
        <end position="186"/>
    </location>
</feature>
<evidence type="ECO:0000256" key="4">
    <source>
        <dbReference type="ARBA" id="ARBA00022847"/>
    </source>
</evidence>
<sequence>MEIHGQIGENVTMKKTSFCEAPWKHIFSSTPVWAIIVAQVACHFSFITLSNELPSYMDQVLQFKFEKIGLYSSIPYIGTYISAIIFAWIADNLLKSEKFSTRNTRRIFETIGMFLQAVFMIIIAFFGDKAPIFITFFILTITVNSACVCGHVANMLDIAPNFAGTISGLAYGISSIAGYFSTKIVASLLENGHTFQQWRSLFWILFGTNFLGWAIY</sequence>
<feature type="transmembrane region" description="Helical" evidence="7">
    <location>
        <begin position="106"/>
        <end position="126"/>
    </location>
</feature>
<feature type="transmembrane region" description="Helical" evidence="7">
    <location>
        <begin position="70"/>
        <end position="94"/>
    </location>
</feature>
<dbReference type="OrthoDB" id="2985014at2759"/>
<dbReference type="PANTHER" id="PTHR11662:SF411">
    <property type="entry name" value="GH05102P"/>
    <property type="match status" value="1"/>
</dbReference>
<proteinExistence type="predicted"/>
<dbReference type="Gene3D" id="1.20.1250.20">
    <property type="entry name" value="MFS general substrate transporter like domains"/>
    <property type="match status" value="1"/>
</dbReference>
<keyword evidence="2" id="KW-0813">Transport</keyword>
<evidence type="ECO:0000313" key="8">
    <source>
        <dbReference type="EMBL" id="RZC43202.1"/>
    </source>
</evidence>
<dbReference type="SUPFAM" id="SSF103473">
    <property type="entry name" value="MFS general substrate transporter"/>
    <property type="match status" value="1"/>
</dbReference>
<dbReference type="GO" id="GO:0016020">
    <property type="term" value="C:membrane"/>
    <property type="evidence" value="ECO:0007669"/>
    <property type="project" value="UniProtKB-SubCell"/>
</dbReference>
<accession>A0A482WD87</accession>
<dbReference type="InterPro" id="IPR036259">
    <property type="entry name" value="MFS_trans_sf"/>
</dbReference>
<evidence type="ECO:0000256" key="7">
    <source>
        <dbReference type="SAM" id="Phobius"/>
    </source>
</evidence>
<evidence type="ECO:0000313" key="9">
    <source>
        <dbReference type="Proteomes" id="UP000292052"/>
    </source>
</evidence>
<keyword evidence="5 7" id="KW-1133">Transmembrane helix</keyword>
<keyword evidence="6 7" id="KW-0472">Membrane</keyword>
<dbReference type="GO" id="GO:0015293">
    <property type="term" value="F:symporter activity"/>
    <property type="evidence" value="ECO:0007669"/>
    <property type="project" value="UniProtKB-KW"/>
</dbReference>
<keyword evidence="3 7" id="KW-0812">Transmembrane</keyword>
<dbReference type="AlphaFoldDB" id="A0A482WD87"/>